<feature type="region of interest" description="Disordered" evidence="1">
    <location>
        <begin position="397"/>
        <end position="464"/>
    </location>
</feature>
<dbReference type="SUPFAM" id="SSF53474">
    <property type="entry name" value="alpha/beta-Hydrolases"/>
    <property type="match status" value="1"/>
</dbReference>
<dbReference type="Gene3D" id="3.40.50.1820">
    <property type="entry name" value="alpha/beta hydrolase"/>
    <property type="match status" value="1"/>
</dbReference>
<feature type="compositionally biased region" description="Basic and acidic residues" evidence="1">
    <location>
        <begin position="524"/>
        <end position="538"/>
    </location>
</feature>
<feature type="compositionally biased region" description="Low complexity" evidence="1">
    <location>
        <begin position="454"/>
        <end position="464"/>
    </location>
</feature>
<proteinExistence type="predicted"/>
<dbReference type="EMBL" id="JABAHT010000113">
    <property type="protein sequence ID" value="KAF4664609.1"/>
    <property type="molecule type" value="Genomic_DNA"/>
</dbReference>
<dbReference type="PANTHER" id="PTHR37935">
    <property type="entry name" value="CHROMOSOME UNDETERMINED SCAFFOLD_14, WHOLE GENOME SHOTGUN SEQUENCE"/>
    <property type="match status" value="1"/>
</dbReference>
<evidence type="ECO:0000313" key="2">
    <source>
        <dbReference type="EMBL" id="KAF4664609.1"/>
    </source>
</evidence>
<feature type="compositionally biased region" description="Polar residues" evidence="1">
    <location>
        <begin position="572"/>
        <end position="585"/>
    </location>
</feature>
<sequence length="1114" mass="119312">MLRRAAPVLRRHVVHVRPAVAPLAARTALPHRRFYRKTGGAVLRGPEPAAAVHSFYGEAVATKVDQLVKMAGVRSRRLQLAAGLVGFSLFALWMNKEKITSTVGTQGASVVRETISNKDLQDAAEATVRKMLEQILADESLRGVAGGWVLQLLNGMQNEIGDLMAKIIRLDAVQQAAKDLVASLCKDPYIIQQVSSLVVSTIYMPVVQDAAAKWTAELVMRPDVQEKLSQTTSDTVRSKVVLDTVEEVAIRVAQGVINDPATSEMLKERLTEVAADQELQAALSDSAWRVVSRSLNPFAKHPEITNGDNNGREESAVTVESKEEGPAPEAATEVEGGQGEEEKEPEGEPSTSQSQGVPPDTPEPHAGEAPALEAAATDVPVGTGETDEADHADLSVDASEQETGKEPSSAGGSLPSPTAEVVEVVDTISANGAAEPPMRVAEEKPIDSDVESGPELPAEAAPEASVAFRETLVATGQKVREGYRKYRERARQAKDSFMARWRLRRAAVEDDSERRLFSGALRRLSGEEGKDEPGRGDGESLGLARPADEEPDDADGRDEPTAVAGGVESPALGSTSGEDTASASTDVIADELPVDHEGEEAVDGPLVLTEEDASVVVDGMEDEARQTPPKDVVEEEAANAHVDVQAPPPTPAAAAPEAQGAVGGVAEEHEEPAVPSDGVSGMSETVERKVAVPLDEGSSELDADTTATPVDVRDARATAGAATSESLSRAEDVVEQTPADEPEGSDSIEDETNAAKEGAVPEPDKISEDYASSASTVDGQVSAIEASDGGASLPETDANHNSSERVLLMQPYELVQKSLVNARRYESLTVRHLSYLSLYRSNLAVLSLIHLDFAHVSSSISPLTDPAVSAGLQGAHNYRVQSGNESLGVWLIPANNATKPAERAVIYFHGQASSRGQGHRIELYKMLANRLSATVVAFDLRGYGDSTGTPWTSGVLEDIRTIVDWTGKMLRNNSVPGCILESTFVEFIRAAAQFPMTLPLWFLPVKTRVRLLRPVIEPAIEDPTHFNYHTGEQLLLLRREAPGVPIINFHGLSDWLVSSKNARDLQRLVEGVNYRTVLIKGGGHNNLRTGPRQDQMVAALRGWFPETERFFALN</sequence>
<protein>
    <submittedName>
        <fullName evidence="2">Monoacylglycerol lipase abhd12</fullName>
    </submittedName>
</protein>
<feature type="compositionally biased region" description="Acidic residues" evidence="1">
    <location>
        <begin position="738"/>
        <end position="752"/>
    </location>
</feature>
<feature type="region of interest" description="Disordered" evidence="1">
    <location>
        <begin position="619"/>
        <end position="776"/>
    </location>
</feature>
<reference evidence="2 3" key="1">
    <citation type="submission" date="2020-04" db="EMBL/GenBank/DDBJ databases">
        <title>Perkinsus olseni comparative genomics.</title>
        <authorList>
            <person name="Bogema D.R."/>
        </authorList>
    </citation>
    <scope>NUCLEOTIDE SEQUENCE [LARGE SCALE GENOMIC DNA]</scope>
    <source>
        <strain evidence="2">ATCC PRA-179</strain>
    </source>
</reference>
<organism evidence="2 3">
    <name type="scientific">Perkinsus olseni</name>
    <name type="common">Perkinsus atlanticus</name>
    <dbReference type="NCBI Taxonomy" id="32597"/>
    <lineage>
        <taxon>Eukaryota</taxon>
        <taxon>Sar</taxon>
        <taxon>Alveolata</taxon>
        <taxon>Perkinsozoa</taxon>
        <taxon>Perkinsea</taxon>
        <taxon>Perkinsida</taxon>
        <taxon>Perkinsidae</taxon>
        <taxon>Perkinsus</taxon>
    </lineage>
</organism>
<gene>
    <name evidence="2" type="primary">ABHD12_2</name>
    <name evidence="2" type="ORF">FOZ61_000680</name>
</gene>
<evidence type="ECO:0000256" key="1">
    <source>
        <dbReference type="SAM" id="MobiDB-lite"/>
    </source>
</evidence>
<evidence type="ECO:0000313" key="3">
    <source>
        <dbReference type="Proteomes" id="UP000570595"/>
    </source>
</evidence>
<dbReference type="OrthoDB" id="448643at2759"/>
<comment type="caution">
    <text evidence="2">The sequence shown here is derived from an EMBL/GenBank/DDBJ whole genome shotgun (WGS) entry which is preliminary data.</text>
</comment>
<name>A0A7J6LZA0_PEROL</name>
<dbReference type="PANTHER" id="PTHR37935:SF1">
    <property type="entry name" value="CHROMOSOME UNDETERMINED SCAFFOLD_14, WHOLE GENOME SHOTGUN SEQUENCE"/>
    <property type="match status" value="1"/>
</dbReference>
<dbReference type="Proteomes" id="UP000570595">
    <property type="component" value="Unassembled WGS sequence"/>
</dbReference>
<feature type="region of interest" description="Disordered" evidence="1">
    <location>
        <begin position="508"/>
        <end position="606"/>
    </location>
</feature>
<feature type="compositionally biased region" description="Acidic residues" evidence="1">
    <location>
        <begin position="338"/>
        <end position="347"/>
    </location>
</feature>
<dbReference type="InterPro" id="IPR029058">
    <property type="entry name" value="AB_hydrolase_fold"/>
</dbReference>
<accession>A0A7J6LZA0</accession>
<dbReference type="AlphaFoldDB" id="A0A7J6LZA0"/>
<feature type="compositionally biased region" description="Basic and acidic residues" evidence="1">
    <location>
        <begin position="310"/>
        <end position="325"/>
    </location>
</feature>
<feature type="region of interest" description="Disordered" evidence="1">
    <location>
        <begin position="299"/>
        <end position="367"/>
    </location>
</feature>